<dbReference type="Pfam" id="PF01979">
    <property type="entry name" value="Amidohydro_1"/>
    <property type="match status" value="1"/>
</dbReference>
<gene>
    <name evidence="3" type="ORF">SAMN04488502_10451</name>
</gene>
<name>A0A1G9SLN6_9FIRM</name>
<evidence type="ECO:0000313" key="3">
    <source>
        <dbReference type="EMBL" id="SDM36217.1"/>
    </source>
</evidence>
<dbReference type="InterPro" id="IPR050287">
    <property type="entry name" value="MTA/SAH_deaminase"/>
</dbReference>
<organism evidence="3 4">
    <name type="scientific">Dendrosporobacter quercicolus</name>
    <dbReference type="NCBI Taxonomy" id="146817"/>
    <lineage>
        <taxon>Bacteria</taxon>
        <taxon>Bacillati</taxon>
        <taxon>Bacillota</taxon>
        <taxon>Negativicutes</taxon>
        <taxon>Selenomonadales</taxon>
        <taxon>Sporomusaceae</taxon>
        <taxon>Dendrosporobacter</taxon>
    </lineage>
</organism>
<evidence type="ECO:0000259" key="2">
    <source>
        <dbReference type="Pfam" id="PF01979"/>
    </source>
</evidence>
<evidence type="ECO:0000256" key="1">
    <source>
        <dbReference type="ARBA" id="ARBA00022801"/>
    </source>
</evidence>
<dbReference type="EMBL" id="FNHB01000004">
    <property type="protein sequence ID" value="SDM36217.1"/>
    <property type="molecule type" value="Genomic_DNA"/>
</dbReference>
<dbReference type="AlphaFoldDB" id="A0A1G9SLN6"/>
<reference evidence="3 4" key="1">
    <citation type="submission" date="2016-10" db="EMBL/GenBank/DDBJ databases">
        <authorList>
            <person name="de Groot N.N."/>
        </authorList>
    </citation>
    <scope>NUCLEOTIDE SEQUENCE [LARGE SCALE GENOMIC DNA]</scope>
    <source>
        <strain evidence="3 4">DSM 1736</strain>
    </source>
</reference>
<dbReference type="STRING" id="146817.SAMN04488502_10451"/>
<dbReference type="OrthoDB" id="9807210at2"/>
<dbReference type="GO" id="GO:0016810">
    <property type="term" value="F:hydrolase activity, acting on carbon-nitrogen (but not peptide) bonds"/>
    <property type="evidence" value="ECO:0007669"/>
    <property type="project" value="InterPro"/>
</dbReference>
<dbReference type="SUPFAM" id="SSF51338">
    <property type="entry name" value="Composite domain of metallo-dependent hydrolases"/>
    <property type="match status" value="1"/>
</dbReference>
<evidence type="ECO:0000313" key="4">
    <source>
        <dbReference type="Proteomes" id="UP000214880"/>
    </source>
</evidence>
<keyword evidence="1" id="KW-0378">Hydrolase</keyword>
<dbReference type="Proteomes" id="UP000214880">
    <property type="component" value="Unassembled WGS sequence"/>
</dbReference>
<dbReference type="Gene3D" id="2.30.40.10">
    <property type="entry name" value="Urease, subunit C, domain 1"/>
    <property type="match status" value="1"/>
</dbReference>
<dbReference type="RefSeq" id="WP_092072071.1">
    <property type="nucleotide sequence ID" value="NZ_FNHB01000004.1"/>
</dbReference>
<dbReference type="InterPro" id="IPR006680">
    <property type="entry name" value="Amidohydro-rel"/>
</dbReference>
<dbReference type="PANTHER" id="PTHR43794:SF11">
    <property type="entry name" value="AMIDOHYDROLASE-RELATED DOMAIN-CONTAINING PROTEIN"/>
    <property type="match status" value="1"/>
</dbReference>
<dbReference type="InterPro" id="IPR011059">
    <property type="entry name" value="Metal-dep_hydrolase_composite"/>
</dbReference>
<protein>
    <submittedName>
        <fullName evidence="3">5-methylthioadenosine/S-adenosylhomocysteine deaminase</fullName>
    </submittedName>
</protein>
<dbReference type="SUPFAM" id="SSF51556">
    <property type="entry name" value="Metallo-dependent hydrolases"/>
    <property type="match status" value="1"/>
</dbReference>
<keyword evidence="4" id="KW-1185">Reference proteome</keyword>
<dbReference type="InterPro" id="IPR032466">
    <property type="entry name" value="Metal_Hydrolase"/>
</dbReference>
<proteinExistence type="predicted"/>
<dbReference type="Gene3D" id="3.20.20.140">
    <property type="entry name" value="Metal-dependent hydrolases"/>
    <property type="match status" value="1"/>
</dbReference>
<dbReference type="PANTHER" id="PTHR43794">
    <property type="entry name" value="AMINOHYDROLASE SSNA-RELATED"/>
    <property type="match status" value="1"/>
</dbReference>
<feature type="domain" description="Amidohydrolase-related" evidence="2">
    <location>
        <begin position="55"/>
        <end position="415"/>
    </location>
</feature>
<sequence length="443" mass="48908">MAVVIFKPDACLLDQALHYGYGAAVENGEIIAVNTIAVLEKTYPDAVSEPWKGLVLVPGAVNAHNHSFQSLLRGIAVDRPFLEWRDQSLYRFSPKMRVQDIYAGALFAFTEMLKRGVTTVCDFFYLHNQGIESDEAVIQAAADAGIRLVLARTMYDWKGAPAGYVEDVRTAVYHTEMLMKKYSDAGMVKVLPAPHSLHAASTEMIVAGYKLARKYGTPYHIHVAEELFEVQEVQKEHGMRPLEYLDSMGVVDASMVIIHGVWLEDSEIKTLGEKGGQLVYCPSSNMFLADGVTDIPAFMKYGASIALGSDGGCSNNRISIFEEMRMVSILQKVHRLDALCVNYQDAFCMGTSGGAKALDLKIGQLKEGYKADFTGIILRDLSMQPISQKGKQFLPNLVYSMEPTAIGKVVVNGRTTVSDGKLATVAEETVLHHVWRTMDHLEK</sequence>
<accession>A0A1G9SLN6</accession>